<keyword evidence="3" id="KW-0808">Transferase</keyword>
<comment type="pathway">
    <text evidence="8">Glycan biosynthesis.</text>
</comment>
<keyword evidence="12" id="KW-1185">Reference proteome</keyword>
<dbReference type="FunFam" id="2.40.440.10:FF:000003">
    <property type="entry name" value="L,D-transpeptidase YciB"/>
    <property type="match status" value="1"/>
</dbReference>
<comment type="pathway">
    <text evidence="1 9">Cell wall biogenesis; peptidoglycan biosynthesis.</text>
</comment>
<dbReference type="GO" id="GO:0071555">
    <property type="term" value="P:cell wall organization"/>
    <property type="evidence" value="ECO:0007669"/>
    <property type="project" value="UniProtKB-UniRule"/>
</dbReference>
<evidence type="ECO:0000256" key="5">
    <source>
        <dbReference type="ARBA" id="ARBA00022960"/>
    </source>
</evidence>
<evidence type="ECO:0000313" key="11">
    <source>
        <dbReference type="EMBL" id="ARU63924.1"/>
    </source>
</evidence>
<keyword evidence="4" id="KW-0378">Hydrolase</keyword>
<evidence type="ECO:0000256" key="8">
    <source>
        <dbReference type="ARBA" id="ARBA00060592"/>
    </source>
</evidence>
<evidence type="ECO:0000256" key="9">
    <source>
        <dbReference type="PROSITE-ProRule" id="PRU01373"/>
    </source>
</evidence>
<feature type="domain" description="L,D-TPase catalytic" evidence="10">
    <location>
        <begin position="76"/>
        <end position="200"/>
    </location>
</feature>
<dbReference type="PANTHER" id="PTHR30582:SF4">
    <property type="entry name" value="L,D-TRANSPEPTIDASE YQJB-RELATED"/>
    <property type="match status" value="1"/>
</dbReference>
<dbReference type="UniPathway" id="UPA00219"/>
<protein>
    <recommendedName>
        <fullName evidence="10">L,D-TPase catalytic domain-containing protein</fullName>
    </recommendedName>
</protein>
<dbReference type="InterPro" id="IPR005490">
    <property type="entry name" value="LD_TPept_cat_dom"/>
</dbReference>
<dbReference type="InterPro" id="IPR038063">
    <property type="entry name" value="Transpep_catalytic_dom"/>
</dbReference>
<dbReference type="Proteomes" id="UP000195437">
    <property type="component" value="Chromosome"/>
</dbReference>
<dbReference type="GO" id="GO:0005576">
    <property type="term" value="C:extracellular region"/>
    <property type="evidence" value="ECO:0007669"/>
    <property type="project" value="TreeGrafter"/>
</dbReference>
<sequence length="201" mass="22085">MGGVRPQAARADRDLVEAGKNTRPQSHIGLAKQHIKGKPIGKRMHTGGERRMNLRSAFLVGFFLLANVASLPASDSYIKIDKSDNKLTYYFYNVPIRSFSVATGKLQVDTPTGTYGVIMMVKNPWYLKKNIPGGDPENPLGVRWIGLDVPGTDGSKYGIHGTNRPELIGTHASAGCVRMKNDEVSWLYDHVHPGTLVEIVD</sequence>
<evidence type="ECO:0000256" key="4">
    <source>
        <dbReference type="ARBA" id="ARBA00022801"/>
    </source>
</evidence>
<dbReference type="PROSITE" id="PS52029">
    <property type="entry name" value="LD_TPASE"/>
    <property type="match status" value="1"/>
</dbReference>
<reference evidence="12" key="1">
    <citation type="submission" date="2017-05" db="EMBL/GenBank/DDBJ databases">
        <authorList>
            <person name="Sung H."/>
        </authorList>
    </citation>
    <scope>NUCLEOTIDE SEQUENCE [LARGE SCALE GENOMIC DNA]</scope>
    <source>
        <strain evidence="12">AR23208</strain>
    </source>
</reference>
<feature type="active site" description="Proton donor/acceptor" evidence="9">
    <location>
        <position position="160"/>
    </location>
</feature>
<proteinExistence type="inferred from homology"/>
<evidence type="ECO:0000256" key="7">
    <source>
        <dbReference type="ARBA" id="ARBA00023316"/>
    </source>
</evidence>
<evidence type="ECO:0000256" key="1">
    <source>
        <dbReference type="ARBA" id="ARBA00004752"/>
    </source>
</evidence>
<evidence type="ECO:0000313" key="12">
    <source>
        <dbReference type="Proteomes" id="UP000195437"/>
    </source>
</evidence>
<dbReference type="AlphaFoldDB" id="A0A1Y0IX62"/>
<keyword evidence="5 9" id="KW-0133">Cell shape</keyword>
<organism evidence="11 12">
    <name type="scientific">Tumebacillus avium</name>
    <dbReference type="NCBI Taxonomy" id="1903704"/>
    <lineage>
        <taxon>Bacteria</taxon>
        <taxon>Bacillati</taxon>
        <taxon>Bacillota</taxon>
        <taxon>Bacilli</taxon>
        <taxon>Bacillales</taxon>
        <taxon>Alicyclobacillaceae</taxon>
        <taxon>Tumebacillus</taxon>
    </lineage>
</organism>
<dbReference type="InterPro" id="IPR050979">
    <property type="entry name" value="LD-transpeptidase"/>
</dbReference>
<dbReference type="GO" id="GO:0071972">
    <property type="term" value="F:peptidoglycan L,D-transpeptidase activity"/>
    <property type="evidence" value="ECO:0007669"/>
    <property type="project" value="TreeGrafter"/>
</dbReference>
<dbReference type="Pfam" id="PF03734">
    <property type="entry name" value="YkuD"/>
    <property type="match status" value="1"/>
</dbReference>
<dbReference type="GO" id="GO:0016740">
    <property type="term" value="F:transferase activity"/>
    <property type="evidence" value="ECO:0007669"/>
    <property type="project" value="UniProtKB-KW"/>
</dbReference>
<evidence type="ECO:0000259" key="10">
    <source>
        <dbReference type="PROSITE" id="PS52029"/>
    </source>
</evidence>
<dbReference type="KEGG" id="tum:CBW65_15020"/>
<accession>A0A1Y0IX62</accession>
<keyword evidence="7 9" id="KW-0961">Cell wall biogenesis/degradation</keyword>
<dbReference type="GO" id="GO:0018104">
    <property type="term" value="P:peptidoglycan-protein cross-linking"/>
    <property type="evidence" value="ECO:0007669"/>
    <property type="project" value="TreeGrafter"/>
</dbReference>
<dbReference type="GO" id="GO:0008360">
    <property type="term" value="P:regulation of cell shape"/>
    <property type="evidence" value="ECO:0007669"/>
    <property type="project" value="UniProtKB-UniRule"/>
</dbReference>
<name>A0A1Y0IX62_9BACL</name>
<dbReference type="PANTHER" id="PTHR30582">
    <property type="entry name" value="L,D-TRANSPEPTIDASE"/>
    <property type="match status" value="1"/>
</dbReference>
<dbReference type="EMBL" id="CP021434">
    <property type="protein sequence ID" value="ARU63924.1"/>
    <property type="molecule type" value="Genomic_DNA"/>
</dbReference>
<dbReference type="SUPFAM" id="SSF141523">
    <property type="entry name" value="L,D-transpeptidase catalytic domain-like"/>
    <property type="match status" value="1"/>
</dbReference>
<dbReference type="CDD" id="cd16913">
    <property type="entry name" value="YkuD_like"/>
    <property type="match status" value="1"/>
</dbReference>
<keyword evidence="6 9" id="KW-0573">Peptidoglycan synthesis</keyword>
<comment type="similarity">
    <text evidence="2">Belongs to the YkuD family.</text>
</comment>
<dbReference type="Gene3D" id="2.40.440.10">
    <property type="entry name" value="L,D-transpeptidase catalytic domain-like"/>
    <property type="match status" value="1"/>
</dbReference>
<evidence type="ECO:0000256" key="2">
    <source>
        <dbReference type="ARBA" id="ARBA00005992"/>
    </source>
</evidence>
<gene>
    <name evidence="11" type="ORF">CBW65_15020</name>
</gene>
<feature type="active site" description="Nucleophile" evidence="9">
    <location>
        <position position="176"/>
    </location>
</feature>
<evidence type="ECO:0000256" key="6">
    <source>
        <dbReference type="ARBA" id="ARBA00022984"/>
    </source>
</evidence>
<evidence type="ECO:0000256" key="3">
    <source>
        <dbReference type="ARBA" id="ARBA00022679"/>
    </source>
</evidence>